<reference evidence="1 2" key="1">
    <citation type="journal article" date="2008" name="J. Bacteriol.">
        <title>Insights into plant cell wall degradation from the genome sequence of the soil bacterium Cellvibrio japonicus.</title>
        <authorList>
            <person name="Deboy R.T."/>
            <person name="Mongodin E.F."/>
            <person name="Fouts D.E."/>
            <person name="Tailford L.E."/>
            <person name="Khouri H."/>
            <person name="Emerson J.B."/>
            <person name="Mohamoud Y."/>
            <person name="Watkins K."/>
            <person name="Henrissat B."/>
            <person name="Gilbert H.J."/>
            <person name="Nelson K.E."/>
        </authorList>
    </citation>
    <scope>NUCLEOTIDE SEQUENCE [LARGE SCALE GENOMIC DNA]</scope>
    <source>
        <strain evidence="1 2">Ueda107</strain>
    </source>
</reference>
<accession>B3PHY4</accession>
<dbReference type="EMBL" id="CP000934">
    <property type="protein sequence ID" value="ACE84765.1"/>
    <property type="molecule type" value="Genomic_DNA"/>
</dbReference>
<evidence type="ECO:0000313" key="1">
    <source>
        <dbReference type="EMBL" id="ACE84765.1"/>
    </source>
</evidence>
<protein>
    <submittedName>
        <fullName evidence="1">Uncharacterized protein</fullName>
    </submittedName>
</protein>
<evidence type="ECO:0000313" key="2">
    <source>
        <dbReference type="Proteomes" id="UP000001036"/>
    </source>
</evidence>
<dbReference type="STRING" id="498211.CJA_3727"/>
<dbReference type="RefSeq" id="WP_012489299.1">
    <property type="nucleotide sequence ID" value="NC_010995.1"/>
</dbReference>
<dbReference type="Proteomes" id="UP000001036">
    <property type="component" value="Chromosome"/>
</dbReference>
<name>B3PHY4_CELJU</name>
<dbReference type="AlphaFoldDB" id="B3PHY4"/>
<dbReference type="HOGENOM" id="CLU_2631714_0_0_6"/>
<organism evidence="1 2">
    <name type="scientific">Cellvibrio japonicus (strain Ueda107)</name>
    <name type="common">Pseudomonas fluorescens subsp. cellulosa</name>
    <dbReference type="NCBI Taxonomy" id="498211"/>
    <lineage>
        <taxon>Bacteria</taxon>
        <taxon>Pseudomonadati</taxon>
        <taxon>Pseudomonadota</taxon>
        <taxon>Gammaproteobacteria</taxon>
        <taxon>Cellvibrionales</taxon>
        <taxon>Cellvibrionaceae</taxon>
        <taxon>Cellvibrio</taxon>
    </lineage>
</organism>
<gene>
    <name evidence="1" type="ordered locus">CJA_3727</name>
</gene>
<dbReference type="KEGG" id="cja:CJA_3727"/>
<proteinExistence type="predicted"/>
<sequence>MTTPTPSQQLLQFHDDFVELQSLCAFLCDAMVAITLAELLVDKRSVNGLQLCAGQVKRRAEALEAQLLGLRAVYGGV</sequence>
<dbReference type="eggNOG" id="ENOG5031V1U">
    <property type="taxonomic scope" value="Bacteria"/>
</dbReference>
<keyword evidence="2" id="KW-1185">Reference proteome</keyword>
<dbReference type="OrthoDB" id="5706301at2"/>